<evidence type="ECO:0000313" key="9">
    <source>
        <dbReference type="EMBL" id="KAK9733699.1"/>
    </source>
</evidence>
<dbReference type="PANTHER" id="PTHR45959:SF2">
    <property type="entry name" value="BHLH TRANSCRIPTION FACTOR"/>
    <property type="match status" value="1"/>
</dbReference>
<gene>
    <name evidence="9" type="ORF">RND81_04G085500</name>
</gene>
<evidence type="ECO:0000259" key="8">
    <source>
        <dbReference type="PROSITE" id="PS51671"/>
    </source>
</evidence>
<evidence type="ECO:0000313" key="10">
    <source>
        <dbReference type="Proteomes" id="UP001443914"/>
    </source>
</evidence>
<dbReference type="Pfam" id="PF00010">
    <property type="entry name" value="HLH"/>
    <property type="match status" value="1"/>
</dbReference>
<evidence type="ECO:0000256" key="4">
    <source>
        <dbReference type="ARBA" id="ARBA00023242"/>
    </source>
</evidence>
<feature type="region of interest" description="Disordered" evidence="6">
    <location>
        <begin position="87"/>
        <end position="155"/>
    </location>
</feature>
<evidence type="ECO:0000256" key="2">
    <source>
        <dbReference type="ARBA" id="ARBA00023015"/>
    </source>
</evidence>
<dbReference type="SUPFAM" id="SSF47459">
    <property type="entry name" value="HLH, helix-loop-helix DNA-binding domain"/>
    <property type="match status" value="1"/>
</dbReference>
<keyword evidence="4" id="KW-0539">Nucleus</keyword>
<evidence type="ECO:0000259" key="7">
    <source>
        <dbReference type="PROSITE" id="PS50888"/>
    </source>
</evidence>
<sequence length="348" mass="38754">MEDWLSQLEMEWTNEDMILNNNDVYMQFENHEQGMESLNEELALILGDDFPSPLSVETNISSPILPCNIPKVPSNLSISNEPIYHIANNNNNNNNNNNSNDNDNDNNDKNNNIATKLPQEGPNVLDGSNGKDQSKEKDGNNGKRKRKREPSQIHDHIMAERKRRELLGQLFIALSAILPGLKKVDKTSILGEAIKHLQQLKEKVKALEEAVATQNVKSMVIVKRSQLVVDNDDNNDDGNDNDKDKDDSSCTVEDHCRRDGGSGGGYPDIEVKVSNKTLLLTICCENRKGISAKIFGEVERHGIIILNSCIAPFGVSAFNVTIVAQTEKTDEKHVKNLVKGLHSILRTP</sequence>
<dbReference type="Proteomes" id="UP001443914">
    <property type="component" value="Unassembled WGS sequence"/>
</dbReference>
<feature type="compositionally biased region" description="Basic and acidic residues" evidence="6">
    <location>
        <begin position="132"/>
        <end position="141"/>
    </location>
</feature>
<feature type="region of interest" description="Disordered" evidence="6">
    <location>
        <begin position="230"/>
        <end position="261"/>
    </location>
</feature>
<dbReference type="EMBL" id="JBDFQZ010000004">
    <property type="protein sequence ID" value="KAK9733699.1"/>
    <property type="molecule type" value="Genomic_DNA"/>
</dbReference>
<reference evidence="9" key="1">
    <citation type="submission" date="2024-03" db="EMBL/GenBank/DDBJ databases">
        <title>WGS assembly of Saponaria officinalis var. Norfolk2.</title>
        <authorList>
            <person name="Jenkins J."/>
            <person name="Shu S."/>
            <person name="Grimwood J."/>
            <person name="Barry K."/>
            <person name="Goodstein D."/>
            <person name="Schmutz J."/>
            <person name="Leebens-Mack J."/>
            <person name="Osbourn A."/>
        </authorList>
    </citation>
    <scope>NUCLEOTIDE SEQUENCE [LARGE SCALE GENOMIC DNA]</scope>
    <source>
        <strain evidence="9">JIC</strain>
    </source>
</reference>
<accession>A0AAW1LDP2</accession>
<feature type="compositionally biased region" description="Acidic residues" evidence="6">
    <location>
        <begin position="230"/>
        <end position="239"/>
    </location>
</feature>
<name>A0AAW1LDP2_SAPOF</name>
<dbReference type="PANTHER" id="PTHR45959">
    <property type="entry name" value="BHLH TRANSCRIPTION FACTOR"/>
    <property type="match status" value="1"/>
</dbReference>
<feature type="domain" description="ACT" evidence="8">
    <location>
        <begin position="279"/>
        <end position="348"/>
    </location>
</feature>
<keyword evidence="2" id="KW-0805">Transcription regulation</keyword>
<keyword evidence="3" id="KW-0804">Transcription</keyword>
<dbReference type="PROSITE" id="PS51671">
    <property type="entry name" value="ACT"/>
    <property type="match status" value="1"/>
</dbReference>
<keyword evidence="10" id="KW-1185">Reference proteome</keyword>
<dbReference type="GO" id="GO:0046983">
    <property type="term" value="F:protein dimerization activity"/>
    <property type="evidence" value="ECO:0007669"/>
    <property type="project" value="InterPro"/>
</dbReference>
<dbReference type="CDD" id="cd02116">
    <property type="entry name" value="ACT"/>
    <property type="match status" value="1"/>
</dbReference>
<feature type="compositionally biased region" description="Basic and acidic residues" evidence="6">
    <location>
        <begin position="240"/>
        <end position="260"/>
    </location>
</feature>
<dbReference type="Gene3D" id="4.10.280.10">
    <property type="entry name" value="Helix-loop-helix DNA-binding domain"/>
    <property type="match status" value="1"/>
</dbReference>
<dbReference type="InterPro" id="IPR002912">
    <property type="entry name" value="ACT_dom"/>
</dbReference>
<evidence type="ECO:0000256" key="1">
    <source>
        <dbReference type="ARBA" id="ARBA00004123"/>
    </source>
</evidence>
<proteinExistence type="predicted"/>
<dbReference type="SUPFAM" id="SSF55021">
    <property type="entry name" value="ACT-like"/>
    <property type="match status" value="1"/>
</dbReference>
<dbReference type="AlphaFoldDB" id="A0AAW1LDP2"/>
<feature type="compositionally biased region" description="Low complexity" evidence="6">
    <location>
        <begin position="88"/>
        <end position="101"/>
    </location>
</feature>
<dbReference type="InterPro" id="IPR036638">
    <property type="entry name" value="HLH_DNA-bd_sf"/>
</dbReference>
<comment type="subcellular location">
    <subcellularLocation>
        <location evidence="1">Nucleus</location>
    </subcellularLocation>
</comment>
<evidence type="ECO:0000256" key="6">
    <source>
        <dbReference type="SAM" id="MobiDB-lite"/>
    </source>
</evidence>
<comment type="caution">
    <text evidence="9">The sequence shown here is derived from an EMBL/GenBank/DDBJ whole genome shotgun (WGS) entry which is preliminary data.</text>
</comment>
<dbReference type="InterPro" id="IPR052610">
    <property type="entry name" value="bHLH_transcription_regulator"/>
</dbReference>
<dbReference type="PROSITE" id="PS50888">
    <property type="entry name" value="BHLH"/>
    <property type="match status" value="1"/>
</dbReference>
<keyword evidence="5" id="KW-0175">Coiled coil</keyword>
<feature type="domain" description="BHLH" evidence="7">
    <location>
        <begin position="151"/>
        <end position="200"/>
    </location>
</feature>
<dbReference type="SMART" id="SM00353">
    <property type="entry name" value="HLH"/>
    <property type="match status" value="1"/>
</dbReference>
<protein>
    <submittedName>
        <fullName evidence="9">Uncharacterized protein</fullName>
    </submittedName>
</protein>
<dbReference type="InterPro" id="IPR045865">
    <property type="entry name" value="ACT-like_dom_sf"/>
</dbReference>
<evidence type="ECO:0000256" key="3">
    <source>
        <dbReference type="ARBA" id="ARBA00023163"/>
    </source>
</evidence>
<dbReference type="InterPro" id="IPR011598">
    <property type="entry name" value="bHLH_dom"/>
</dbReference>
<organism evidence="9 10">
    <name type="scientific">Saponaria officinalis</name>
    <name type="common">Common soapwort</name>
    <name type="synonym">Lychnis saponaria</name>
    <dbReference type="NCBI Taxonomy" id="3572"/>
    <lineage>
        <taxon>Eukaryota</taxon>
        <taxon>Viridiplantae</taxon>
        <taxon>Streptophyta</taxon>
        <taxon>Embryophyta</taxon>
        <taxon>Tracheophyta</taxon>
        <taxon>Spermatophyta</taxon>
        <taxon>Magnoliopsida</taxon>
        <taxon>eudicotyledons</taxon>
        <taxon>Gunneridae</taxon>
        <taxon>Pentapetalae</taxon>
        <taxon>Caryophyllales</taxon>
        <taxon>Caryophyllaceae</taxon>
        <taxon>Caryophylleae</taxon>
        <taxon>Saponaria</taxon>
    </lineage>
</organism>
<dbReference type="GO" id="GO:0005634">
    <property type="term" value="C:nucleus"/>
    <property type="evidence" value="ECO:0007669"/>
    <property type="project" value="UniProtKB-SubCell"/>
</dbReference>
<evidence type="ECO:0000256" key="5">
    <source>
        <dbReference type="SAM" id="Coils"/>
    </source>
</evidence>
<feature type="coiled-coil region" evidence="5">
    <location>
        <begin position="190"/>
        <end position="217"/>
    </location>
</feature>